<keyword evidence="5 14" id="KW-0812">Transmembrane</keyword>
<evidence type="ECO:0000256" key="9">
    <source>
        <dbReference type="ARBA" id="ARBA00023136"/>
    </source>
</evidence>
<comment type="subcellular location">
    <subcellularLocation>
        <location evidence="1">Cell inner membrane</location>
        <topology evidence="1">Single-pass membrane protein</topology>
        <orientation evidence="1">Periplasmic side</orientation>
    </subcellularLocation>
</comment>
<sequence>MDKKNIIIFSIIGFVAILALFFISRSLTKDTNQQAGELSSENEALRNDPNLSPMGNQSQFWDDALSPFKDEEPKSYLEIIEDLKTGKINFVWEIWALRRKCDASYTADQCNQTILAYIDANYESPSKEKLKDLFESYFKYEVALHKLEISADVKFDDRYEILKNKRREIMGEEKADLIFGMEESQVQFLEGSSNFIEATKNLNPEDRVRKYNELKKKTYGSYYDAVVSREDKFDHYQTELSLREKEFQSGLSPEEKEKKLAALETRYFGKEKAAELAKVRKEEAQASARIADYEKLERDFLSSNPSLSSKEKEKKIMELRVKAFGEEEAEAYTRRKQFEEETKNL</sequence>
<dbReference type="EMBL" id="RQGD01000020">
    <property type="protein sequence ID" value="TGL61303.1"/>
    <property type="molecule type" value="Genomic_DNA"/>
</dbReference>
<dbReference type="GO" id="GO:0005886">
    <property type="term" value="C:plasma membrane"/>
    <property type="evidence" value="ECO:0007669"/>
    <property type="project" value="UniProtKB-SubCell"/>
</dbReference>
<comment type="caution">
    <text evidence="15">The sequence shown here is derived from an EMBL/GenBank/DDBJ whole genome shotgun (WGS) entry which is preliminary data.</text>
</comment>
<accession>A0A4R9K554</accession>
<dbReference type="GO" id="GO:0006457">
    <property type="term" value="P:protein folding"/>
    <property type="evidence" value="ECO:0007669"/>
    <property type="project" value="InterPro"/>
</dbReference>
<keyword evidence="4" id="KW-0997">Cell inner membrane</keyword>
<keyword evidence="10" id="KW-0143">Chaperone</keyword>
<evidence type="ECO:0000256" key="6">
    <source>
        <dbReference type="ARBA" id="ARBA00022963"/>
    </source>
</evidence>
<dbReference type="Pfam" id="PF03280">
    <property type="entry name" value="Lipase_chap"/>
    <property type="match status" value="1"/>
</dbReference>
<evidence type="ECO:0000256" key="4">
    <source>
        <dbReference type="ARBA" id="ARBA00022519"/>
    </source>
</evidence>
<protein>
    <recommendedName>
        <fullName evidence="11">Lipase helper protein</fullName>
    </recommendedName>
    <alternativeName>
        <fullName evidence="12">Lipase modulator</fullName>
    </alternativeName>
</protein>
<comment type="similarity">
    <text evidence="2">Belongs to the lipase chaperone family.</text>
</comment>
<keyword evidence="3" id="KW-1003">Cell membrane</keyword>
<dbReference type="InterPro" id="IPR004961">
    <property type="entry name" value="Lipase_chaperone"/>
</dbReference>
<evidence type="ECO:0000256" key="12">
    <source>
        <dbReference type="ARBA" id="ARBA00031542"/>
    </source>
</evidence>
<gene>
    <name evidence="15" type="ORF">EHQ58_05875</name>
</gene>
<organism evidence="15 16">
    <name type="scientific">Leptospira ognonensis</name>
    <dbReference type="NCBI Taxonomy" id="2484945"/>
    <lineage>
        <taxon>Bacteria</taxon>
        <taxon>Pseudomonadati</taxon>
        <taxon>Spirochaetota</taxon>
        <taxon>Spirochaetia</taxon>
        <taxon>Leptospirales</taxon>
        <taxon>Leptospiraceae</taxon>
        <taxon>Leptospira</taxon>
    </lineage>
</organism>
<feature type="transmembrane region" description="Helical" evidence="14">
    <location>
        <begin position="6"/>
        <end position="23"/>
    </location>
</feature>
<dbReference type="GO" id="GO:0016042">
    <property type="term" value="P:lipid catabolic process"/>
    <property type="evidence" value="ECO:0007669"/>
    <property type="project" value="UniProtKB-KW"/>
</dbReference>
<proteinExistence type="inferred from homology"/>
<dbReference type="OrthoDB" id="343849at2"/>
<dbReference type="RefSeq" id="WP_135622943.1">
    <property type="nucleotide sequence ID" value="NZ_RQGD01000020.1"/>
</dbReference>
<name>A0A4R9K554_9LEPT</name>
<dbReference type="AlphaFoldDB" id="A0A4R9K554"/>
<evidence type="ECO:0000256" key="5">
    <source>
        <dbReference type="ARBA" id="ARBA00022692"/>
    </source>
</evidence>
<feature type="region of interest" description="Disordered" evidence="13">
    <location>
        <begin position="34"/>
        <end position="53"/>
    </location>
</feature>
<reference evidence="15" key="1">
    <citation type="journal article" date="2019" name="PLoS Negl. Trop. Dis.">
        <title>Revisiting the worldwide diversity of Leptospira species in the environment.</title>
        <authorList>
            <person name="Vincent A.T."/>
            <person name="Schiettekatte O."/>
            <person name="Bourhy P."/>
            <person name="Veyrier F.J."/>
            <person name="Picardeau M."/>
        </authorList>
    </citation>
    <scope>NUCLEOTIDE SEQUENCE [LARGE SCALE GENOMIC DNA]</scope>
    <source>
        <strain evidence="15">201702476</strain>
    </source>
</reference>
<keyword evidence="7 14" id="KW-1133">Transmembrane helix</keyword>
<dbReference type="Proteomes" id="UP000297693">
    <property type="component" value="Unassembled WGS sequence"/>
</dbReference>
<evidence type="ECO:0000256" key="8">
    <source>
        <dbReference type="ARBA" id="ARBA00023098"/>
    </source>
</evidence>
<keyword evidence="9 14" id="KW-0472">Membrane</keyword>
<evidence type="ECO:0000256" key="1">
    <source>
        <dbReference type="ARBA" id="ARBA00004383"/>
    </source>
</evidence>
<evidence type="ECO:0000313" key="16">
    <source>
        <dbReference type="Proteomes" id="UP000297693"/>
    </source>
</evidence>
<evidence type="ECO:0000256" key="2">
    <source>
        <dbReference type="ARBA" id="ARBA00010358"/>
    </source>
</evidence>
<evidence type="ECO:0000256" key="13">
    <source>
        <dbReference type="SAM" id="MobiDB-lite"/>
    </source>
</evidence>
<keyword evidence="16" id="KW-1185">Reference proteome</keyword>
<evidence type="ECO:0000256" key="14">
    <source>
        <dbReference type="SAM" id="Phobius"/>
    </source>
</evidence>
<evidence type="ECO:0000256" key="3">
    <source>
        <dbReference type="ARBA" id="ARBA00022475"/>
    </source>
</evidence>
<evidence type="ECO:0000313" key="15">
    <source>
        <dbReference type="EMBL" id="TGL61303.1"/>
    </source>
</evidence>
<dbReference type="SUPFAM" id="SSF158855">
    <property type="entry name" value="Lipase chaperone-like"/>
    <property type="match status" value="1"/>
</dbReference>
<evidence type="ECO:0000256" key="10">
    <source>
        <dbReference type="ARBA" id="ARBA00023186"/>
    </source>
</evidence>
<dbReference type="GO" id="GO:0051082">
    <property type="term" value="F:unfolded protein binding"/>
    <property type="evidence" value="ECO:0007669"/>
    <property type="project" value="InterPro"/>
</dbReference>
<keyword evidence="8" id="KW-0443">Lipid metabolism</keyword>
<keyword evidence="6" id="KW-0442">Lipid degradation</keyword>
<evidence type="ECO:0000256" key="7">
    <source>
        <dbReference type="ARBA" id="ARBA00022989"/>
    </source>
</evidence>
<evidence type="ECO:0000256" key="11">
    <source>
        <dbReference type="ARBA" id="ARBA00030948"/>
    </source>
</evidence>